<reference evidence="3 4" key="1">
    <citation type="submission" date="2024-10" db="EMBL/GenBank/DDBJ databases">
        <authorList>
            <person name="Ratan Roy A."/>
            <person name="Morales Sandoval P.H."/>
            <person name="De Los Santos Villalobos S."/>
            <person name="Chakraborty S."/>
            <person name="Mukherjee J."/>
        </authorList>
    </citation>
    <scope>NUCLEOTIDE SEQUENCE [LARGE SCALE GENOMIC DNA]</scope>
    <source>
        <strain evidence="3 4">S1</strain>
    </source>
</reference>
<dbReference type="PANTHER" id="PTHR45947:SF3">
    <property type="entry name" value="SULFOQUINOVOSYL TRANSFERASE SQD2"/>
    <property type="match status" value="1"/>
</dbReference>
<feature type="domain" description="Glycosyl transferase family 1" evidence="1">
    <location>
        <begin position="194"/>
        <end position="351"/>
    </location>
</feature>
<dbReference type="Pfam" id="PF13439">
    <property type="entry name" value="Glyco_transf_4"/>
    <property type="match status" value="1"/>
</dbReference>
<dbReference type="Gene3D" id="3.40.50.2000">
    <property type="entry name" value="Glycogen Phosphorylase B"/>
    <property type="match status" value="2"/>
</dbReference>
<dbReference type="InterPro" id="IPR050194">
    <property type="entry name" value="Glycosyltransferase_grp1"/>
</dbReference>
<protein>
    <submittedName>
        <fullName evidence="3">Glycosyltransferase family 4 protein</fullName>
        <ecNumber evidence="3">2.4.-.-</ecNumber>
    </submittedName>
</protein>
<keyword evidence="4" id="KW-1185">Reference proteome</keyword>
<dbReference type="PANTHER" id="PTHR45947">
    <property type="entry name" value="SULFOQUINOVOSYL TRANSFERASE SQD2"/>
    <property type="match status" value="1"/>
</dbReference>
<feature type="domain" description="Glycosyltransferase subfamily 4-like N-terminal" evidence="2">
    <location>
        <begin position="42"/>
        <end position="172"/>
    </location>
</feature>
<evidence type="ECO:0000259" key="2">
    <source>
        <dbReference type="Pfam" id="PF13439"/>
    </source>
</evidence>
<dbReference type="GO" id="GO:0016757">
    <property type="term" value="F:glycosyltransferase activity"/>
    <property type="evidence" value="ECO:0007669"/>
    <property type="project" value="UniProtKB-KW"/>
</dbReference>
<proteinExistence type="predicted"/>
<dbReference type="Proteomes" id="UP001600165">
    <property type="component" value="Unassembled WGS sequence"/>
</dbReference>
<dbReference type="CDD" id="cd03801">
    <property type="entry name" value="GT4_PimA-like"/>
    <property type="match status" value="1"/>
</dbReference>
<evidence type="ECO:0000313" key="3">
    <source>
        <dbReference type="EMBL" id="MFE4105435.1"/>
    </source>
</evidence>
<accession>A0ABW6ICL1</accession>
<gene>
    <name evidence="3" type="ORF">ACFVKH_04030</name>
</gene>
<sequence length="377" mass="42197">MSSLRIAWLLTSAFYYWHPMLSQLAQRVPEMKAFAANWRGYAPGLEDSFAVEVVGERKIIPLLKSKTSYGSNFTFLPLNIINRLLQFKPQVIFSNSFGMWTLLALLAKPVGRWKVVIAYEGSSPGVDYRNSPARLWLRQQMVRWADACISNSQAGRDYLVKLLQAPEDEVFVQPYEVPAADALAESGTTAIAAPRQRPCFIFVGSVKPRKGVQLLLQACVQLAAQGYRDYSVWIVGDGDQCEALQAFCTEHQLNQQVQWLGRVDYDQLGSYFNQADVFVLPTLEDTWGMVVLEAMVLGKPVLCSTLAGAVELIQEGQNGYRFDPRNAEEFADRMRQFIDQPERVEVMGQQSITVMAQYTPAAAADFLVDVAAFATAH</sequence>
<evidence type="ECO:0000259" key="1">
    <source>
        <dbReference type="Pfam" id="PF00534"/>
    </source>
</evidence>
<keyword evidence="3" id="KW-0808">Transferase</keyword>
<dbReference type="EMBL" id="JBHZOL010000023">
    <property type="protein sequence ID" value="MFE4105435.1"/>
    <property type="molecule type" value="Genomic_DNA"/>
</dbReference>
<dbReference type="EC" id="2.4.-.-" evidence="3"/>
<dbReference type="RefSeq" id="WP_377961986.1">
    <property type="nucleotide sequence ID" value="NZ_JBHZOL010000023.1"/>
</dbReference>
<comment type="caution">
    <text evidence="3">The sequence shown here is derived from an EMBL/GenBank/DDBJ whole genome shotgun (WGS) entry which is preliminary data.</text>
</comment>
<dbReference type="InterPro" id="IPR028098">
    <property type="entry name" value="Glyco_trans_4-like_N"/>
</dbReference>
<dbReference type="InterPro" id="IPR001296">
    <property type="entry name" value="Glyco_trans_1"/>
</dbReference>
<evidence type="ECO:0000313" key="4">
    <source>
        <dbReference type="Proteomes" id="UP001600165"/>
    </source>
</evidence>
<keyword evidence="3" id="KW-0328">Glycosyltransferase</keyword>
<organism evidence="3 4">
    <name type="scientific">Almyronema epifaneia S1</name>
    <dbReference type="NCBI Taxonomy" id="2991925"/>
    <lineage>
        <taxon>Bacteria</taxon>
        <taxon>Bacillati</taxon>
        <taxon>Cyanobacteriota</taxon>
        <taxon>Cyanophyceae</taxon>
        <taxon>Nodosilineales</taxon>
        <taxon>Nodosilineaceae</taxon>
        <taxon>Almyronema</taxon>
        <taxon>Almyronema epifaneia</taxon>
    </lineage>
</organism>
<dbReference type="Pfam" id="PF00534">
    <property type="entry name" value="Glycos_transf_1"/>
    <property type="match status" value="1"/>
</dbReference>
<dbReference type="SUPFAM" id="SSF53756">
    <property type="entry name" value="UDP-Glycosyltransferase/glycogen phosphorylase"/>
    <property type="match status" value="1"/>
</dbReference>
<name>A0ABW6ICL1_9CYAN</name>